<protein>
    <submittedName>
        <fullName evidence="2">PREDICTED: Glycosyl hydrolase family 35</fullName>
    </submittedName>
</protein>
<reference evidence="3" key="1">
    <citation type="journal article" date="2020" name="Plant J.">
        <title>Transposons played a major role in the diversification between the closely related almond and peach genomes: results from the almond genome sequence.</title>
        <authorList>
            <person name="Alioto T."/>
            <person name="Alexiou K.G."/>
            <person name="Bardil A."/>
            <person name="Barteri F."/>
            <person name="Castanera R."/>
            <person name="Cruz F."/>
            <person name="Dhingra A."/>
            <person name="Duval H."/>
            <person name="Fernandez I Marti A."/>
            <person name="Frias L."/>
            <person name="Galan B."/>
            <person name="Garcia J.L."/>
            <person name="Howad W."/>
            <person name="Gomez-Garrido J."/>
            <person name="Gut M."/>
            <person name="Julca I."/>
            <person name="Morata J."/>
            <person name="Puigdomenech P."/>
            <person name="Ribeca P."/>
            <person name="Rubio Cabetas M.J."/>
            <person name="Vlasova A."/>
            <person name="Wirthensohn M."/>
            <person name="Garcia-Mas J."/>
            <person name="Gabaldon T."/>
            <person name="Casacuberta J.M."/>
            <person name="Arus P."/>
        </authorList>
    </citation>
    <scope>NUCLEOTIDE SEQUENCE [LARGE SCALE GENOMIC DNA]</scope>
    <source>
        <strain evidence="3">cv. Texas</strain>
    </source>
</reference>
<evidence type="ECO:0000313" key="2">
    <source>
        <dbReference type="EMBL" id="VVA11955.1"/>
    </source>
</evidence>
<name>A0A5E4E8F3_PRUDU</name>
<feature type="region of interest" description="Disordered" evidence="1">
    <location>
        <begin position="84"/>
        <end position="151"/>
    </location>
</feature>
<organism evidence="2 3">
    <name type="scientific">Prunus dulcis</name>
    <name type="common">Almond</name>
    <name type="synonym">Amygdalus dulcis</name>
    <dbReference type="NCBI Taxonomy" id="3755"/>
    <lineage>
        <taxon>Eukaryota</taxon>
        <taxon>Viridiplantae</taxon>
        <taxon>Streptophyta</taxon>
        <taxon>Embryophyta</taxon>
        <taxon>Tracheophyta</taxon>
        <taxon>Spermatophyta</taxon>
        <taxon>Magnoliopsida</taxon>
        <taxon>eudicotyledons</taxon>
        <taxon>Gunneridae</taxon>
        <taxon>Pentapetalae</taxon>
        <taxon>rosids</taxon>
        <taxon>fabids</taxon>
        <taxon>Rosales</taxon>
        <taxon>Rosaceae</taxon>
        <taxon>Amygdaloideae</taxon>
        <taxon>Amygdaleae</taxon>
        <taxon>Prunus</taxon>
    </lineage>
</organism>
<accession>A0A5E4E8F3</accession>
<sequence>MALCQMPQTCPKAHIPRQPLSTDVFSFPLPTETLNEALKTLQNTDACILVLVLNVSSSRNGYSYPDFVFNHTGDGPKRIAISRKLKENGYTPRTQKKGNVRNVNLDDYHPIDPSPSSKASIKPGPIEHGTPIIPYIPKPLPPAQPSPGATP</sequence>
<dbReference type="Gramene" id="VVA11955">
    <property type="protein sequence ID" value="VVA11955"/>
    <property type="gene ID" value="Prudul26B011911"/>
</dbReference>
<dbReference type="InParanoid" id="A0A5E4E8F3"/>
<keyword evidence="2" id="KW-0378">Hydrolase</keyword>
<dbReference type="PANTHER" id="PTHR37249">
    <property type="entry name" value="OS03G0206201 PROTEIN"/>
    <property type="match status" value="1"/>
</dbReference>
<evidence type="ECO:0000256" key="1">
    <source>
        <dbReference type="SAM" id="MobiDB-lite"/>
    </source>
</evidence>
<evidence type="ECO:0000313" key="3">
    <source>
        <dbReference type="Proteomes" id="UP000327085"/>
    </source>
</evidence>
<dbReference type="Proteomes" id="UP000327085">
    <property type="component" value="Chromosome 1"/>
</dbReference>
<dbReference type="AlphaFoldDB" id="A0A5E4E8F3"/>
<dbReference type="PANTHER" id="PTHR37249:SF3">
    <property type="entry name" value="OS03G0206201 PROTEIN"/>
    <property type="match status" value="1"/>
</dbReference>
<feature type="compositionally biased region" description="Pro residues" evidence="1">
    <location>
        <begin position="134"/>
        <end position="151"/>
    </location>
</feature>
<proteinExistence type="predicted"/>
<gene>
    <name evidence="2" type="ORF">ALMOND_2B011911</name>
</gene>
<dbReference type="EMBL" id="CABIKO010000004">
    <property type="protein sequence ID" value="VVA11955.1"/>
    <property type="molecule type" value="Genomic_DNA"/>
</dbReference>
<dbReference type="GO" id="GO:0016787">
    <property type="term" value="F:hydrolase activity"/>
    <property type="evidence" value="ECO:0007669"/>
    <property type="project" value="UniProtKB-KW"/>
</dbReference>